<feature type="chain" id="PRO_5003463747" description="LPXTG-motif cell wall anchor domain protein" evidence="2">
    <location>
        <begin position="27"/>
        <end position="254"/>
    </location>
</feature>
<keyword evidence="1" id="KW-0472">Membrane</keyword>
<keyword evidence="2" id="KW-0732">Signal</keyword>
<accession>G4HJ65</accession>
<sequence>MLPVKKKLGFVLLMIFSLFMISPAEASVAPVEQIRELVNPEFMTYTSGSLRPVKDDYGITDTEDVQLGEGQPYYIVSSEFLKSSSADGEHTDDDIFEHGGYLFVMEENGKPVGNVDVTKENGAWSIFKLSSGISPVQAIVDTRQQSAAVPDTKLIYDQAFGLLGISQNEKYIQKAGEHQLSTAQEIDIRSLGNQLIQQYQASRKLPPGSAGGRLFPSDSTHAHGKYYTVGAVIFAGFAIIGAAVMLFRKRRSKL</sequence>
<feature type="signal peptide" evidence="2">
    <location>
        <begin position="1"/>
        <end position="26"/>
    </location>
</feature>
<dbReference type="AlphaFoldDB" id="G4HJ65"/>
<evidence type="ECO:0008006" key="5">
    <source>
        <dbReference type="Google" id="ProtNLM"/>
    </source>
</evidence>
<evidence type="ECO:0000313" key="4">
    <source>
        <dbReference type="Proteomes" id="UP000003891"/>
    </source>
</evidence>
<dbReference type="Proteomes" id="UP000003891">
    <property type="component" value="Unassembled WGS sequence"/>
</dbReference>
<gene>
    <name evidence="3" type="ORF">PaelaDRAFT_4026</name>
</gene>
<dbReference type="eggNOG" id="ENOG50306F6">
    <property type="taxonomic scope" value="Bacteria"/>
</dbReference>
<evidence type="ECO:0000256" key="1">
    <source>
        <dbReference type="SAM" id="Phobius"/>
    </source>
</evidence>
<organism evidence="3 4">
    <name type="scientific">Paenibacillus lactis 154</name>
    <dbReference type="NCBI Taxonomy" id="743719"/>
    <lineage>
        <taxon>Bacteria</taxon>
        <taxon>Bacillati</taxon>
        <taxon>Bacillota</taxon>
        <taxon>Bacilli</taxon>
        <taxon>Bacillales</taxon>
        <taxon>Paenibacillaceae</taxon>
        <taxon>Paenibacillus</taxon>
    </lineage>
</organism>
<feature type="transmembrane region" description="Helical" evidence="1">
    <location>
        <begin position="226"/>
        <end position="247"/>
    </location>
</feature>
<dbReference type="PATRIC" id="fig|743719.3.peg.4073"/>
<evidence type="ECO:0000313" key="3">
    <source>
        <dbReference type="EMBL" id="EHB62783.1"/>
    </source>
</evidence>
<proteinExistence type="predicted"/>
<dbReference type="EMBL" id="AGIP01000009">
    <property type="protein sequence ID" value="EHB62783.1"/>
    <property type="molecule type" value="Genomic_DNA"/>
</dbReference>
<keyword evidence="1" id="KW-1133">Transmembrane helix</keyword>
<name>G4HJ65_9BACL</name>
<evidence type="ECO:0000256" key="2">
    <source>
        <dbReference type="SAM" id="SignalP"/>
    </source>
</evidence>
<reference evidence="3 4" key="1">
    <citation type="submission" date="2011-09" db="EMBL/GenBank/DDBJ databases">
        <title>The draft genome of Paenibacillus lactis 154.</title>
        <authorList>
            <consortium name="US DOE Joint Genome Institute (JGI-PGF)"/>
            <person name="Lucas S."/>
            <person name="Han J."/>
            <person name="Lapidus A."/>
            <person name="Cheng J.-F."/>
            <person name="Goodwin L."/>
            <person name="Pitluck S."/>
            <person name="Peters L."/>
            <person name="Land M.L."/>
            <person name="Hauser L."/>
            <person name="Siebers A."/>
            <person name="Thelen M."/>
            <person name="Hugenholtz P."/>
            <person name="Allgaier M."/>
            <person name="Woyke T.J."/>
        </authorList>
    </citation>
    <scope>NUCLEOTIDE SEQUENCE [LARGE SCALE GENOMIC DNA]</scope>
    <source>
        <strain evidence="3 4">154</strain>
    </source>
</reference>
<protein>
    <recommendedName>
        <fullName evidence="5">LPXTG-motif cell wall anchor domain protein</fullName>
    </recommendedName>
</protein>
<keyword evidence="1" id="KW-0812">Transmembrane</keyword>